<dbReference type="Ensembl" id="ENSSSCT00035036796.1">
    <property type="protein sequence ID" value="ENSSSCP00035014657.1"/>
    <property type="gene ID" value="ENSSSCG00035027825.1"/>
</dbReference>
<evidence type="ECO:0000256" key="2">
    <source>
        <dbReference type="SAM" id="Phobius"/>
    </source>
</evidence>
<dbReference type="Proteomes" id="UP000694720">
    <property type="component" value="Unplaced"/>
</dbReference>
<dbReference type="PANTHER" id="PTHR46876">
    <property type="entry name" value="LOW-DENSITY LIPOPROTEIN RECEPTOR-RELATED PROTEIN 11"/>
    <property type="match status" value="1"/>
</dbReference>
<keyword evidence="2" id="KW-0472">Membrane</keyword>
<feature type="compositionally biased region" description="Basic and acidic residues" evidence="1">
    <location>
        <begin position="142"/>
        <end position="155"/>
    </location>
</feature>
<keyword evidence="2" id="KW-1133">Transmembrane helix</keyword>
<evidence type="ECO:0000313" key="4">
    <source>
        <dbReference type="Proteomes" id="UP000694720"/>
    </source>
</evidence>
<sequence>MEVPKLGVEWELQLPAFATATAMQDLSLVCDLHHSSRQCQILNPLSEARDQTSNLMVPSRIRFHCATTGTPAILVVLKFGKETQPMTAALSLLVKLDRKMVTHTATAQPRTTEPSQDAGGGSLLEKSQKATAPQQPPVLSTTEKRNHSAFREPESHIVPGLPESGASGKTRKEENYIFESKSNRGGGEHPAPEAGAVLPLALGLAITALLLLMVACRLRLVKQKLKKARPITSEESDYLINGMYL</sequence>
<evidence type="ECO:0000313" key="3">
    <source>
        <dbReference type="Ensembl" id="ENSSSCP00035014657.1"/>
    </source>
</evidence>
<feature type="compositionally biased region" description="Polar residues" evidence="1">
    <location>
        <begin position="104"/>
        <end position="115"/>
    </location>
</feature>
<keyword evidence="2" id="KW-0812">Transmembrane</keyword>
<dbReference type="PANTHER" id="PTHR46876:SF2">
    <property type="entry name" value="LDL RECEPTOR RELATED PROTEIN 11"/>
    <property type="match status" value="1"/>
</dbReference>
<proteinExistence type="predicted"/>
<name>A0A8D1CRC8_PIG</name>
<evidence type="ECO:0000256" key="1">
    <source>
        <dbReference type="SAM" id="MobiDB-lite"/>
    </source>
</evidence>
<accession>A0A8D1CRC8</accession>
<feature type="region of interest" description="Disordered" evidence="1">
    <location>
        <begin position="104"/>
        <end position="170"/>
    </location>
</feature>
<protein>
    <submittedName>
        <fullName evidence="3">Uncharacterized protein</fullName>
    </submittedName>
</protein>
<feature type="transmembrane region" description="Helical" evidence="2">
    <location>
        <begin position="197"/>
        <end position="220"/>
    </location>
</feature>
<reference evidence="3" key="1">
    <citation type="submission" date="2025-08" db="UniProtKB">
        <authorList>
            <consortium name="Ensembl"/>
        </authorList>
    </citation>
    <scope>IDENTIFICATION</scope>
</reference>
<dbReference type="AlphaFoldDB" id="A0A8D1CRC8"/>
<organism evidence="3 4">
    <name type="scientific">Sus scrofa</name>
    <name type="common">Pig</name>
    <dbReference type="NCBI Taxonomy" id="9823"/>
    <lineage>
        <taxon>Eukaryota</taxon>
        <taxon>Metazoa</taxon>
        <taxon>Chordata</taxon>
        <taxon>Craniata</taxon>
        <taxon>Vertebrata</taxon>
        <taxon>Euteleostomi</taxon>
        <taxon>Mammalia</taxon>
        <taxon>Eutheria</taxon>
        <taxon>Laurasiatheria</taxon>
        <taxon>Artiodactyla</taxon>
        <taxon>Suina</taxon>
        <taxon>Suidae</taxon>
        <taxon>Sus</taxon>
    </lineage>
</organism>
<feature type="compositionally biased region" description="Polar residues" evidence="1">
    <location>
        <begin position="129"/>
        <end position="141"/>
    </location>
</feature>